<gene>
    <name evidence="4" type="ORF">ACFSXZ_37940</name>
</gene>
<dbReference type="EMBL" id="JBHUKR010000024">
    <property type="protein sequence ID" value="MFD2422128.1"/>
    <property type="molecule type" value="Genomic_DNA"/>
</dbReference>
<organism evidence="4 5">
    <name type="scientific">Amycolatopsis pigmentata</name>
    <dbReference type="NCBI Taxonomy" id="450801"/>
    <lineage>
        <taxon>Bacteria</taxon>
        <taxon>Bacillati</taxon>
        <taxon>Actinomycetota</taxon>
        <taxon>Actinomycetes</taxon>
        <taxon>Pseudonocardiales</taxon>
        <taxon>Pseudonocardiaceae</taxon>
        <taxon>Amycolatopsis</taxon>
    </lineage>
</organism>
<evidence type="ECO:0000256" key="1">
    <source>
        <dbReference type="SAM" id="MobiDB-lite"/>
    </source>
</evidence>
<keyword evidence="5" id="KW-1185">Reference proteome</keyword>
<feature type="signal peptide" evidence="3">
    <location>
        <begin position="1"/>
        <end position="26"/>
    </location>
</feature>
<feature type="region of interest" description="Disordered" evidence="1">
    <location>
        <begin position="35"/>
        <end position="61"/>
    </location>
</feature>
<feature type="transmembrane region" description="Helical" evidence="2">
    <location>
        <begin position="67"/>
        <end position="86"/>
    </location>
</feature>
<reference evidence="5" key="1">
    <citation type="journal article" date="2019" name="Int. J. Syst. Evol. Microbiol.">
        <title>The Global Catalogue of Microorganisms (GCM) 10K type strain sequencing project: providing services to taxonomists for standard genome sequencing and annotation.</title>
        <authorList>
            <consortium name="The Broad Institute Genomics Platform"/>
            <consortium name="The Broad Institute Genome Sequencing Center for Infectious Disease"/>
            <person name="Wu L."/>
            <person name="Ma J."/>
        </authorList>
    </citation>
    <scope>NUCLEOTIDE SEQUENCE [LARGE SCALE GENOMIC DNA]</scope>
    <source>
        <strain evidence="5">CGMCC 4.7645</strain>
    </source>
</reference>
<evidence type="ECO:0000313" key="4">
    <source>
        <dbReference type="EMBL" id="MFD2422128.1"/>
    </source>
</evidence>
<sequence length="95" mass="9918">MIKKFLSGLMLGVVLLFMAPATPALASPVPVTAAAPAAQQVTTPPPGPRIDPAENSKANAEKTKSKVIVGVIAVVLGGIVFWGRMIRRKRKKSAS</sequence>
<evidence type="ECO:0000256" key="2">
    <source>
        <dbReference type="SAM" id="Phobius"/>
    </source>
</evidence>
<keyword evidence="2" id="KW-0812">Transmembrane</keyword>
<evidence type="ECO:0008006" key="6">
    <source>
        <dbReference type="Google" id="ProtNLM"/>
    </source>
</evidence>
<keyword evidence="2" id="KW-1133">Transmembrane helix</keyword>
<proteinExistence type="predicted"/>
<feature type="compositionally biased region" description="Basic and acidic residues" evidence="1">
    <location>
        <begin position="51"/>
        <end position="61"/>
    </location>
</feature>
<dbReference type="RefSeq" id="WP_378271037.1">
    <property type="nucleotide sequence ID" value="NZ_JBHUKR010000024.1"/>
</dbReference>
<protein>
    <recommendedName>
        <fullName evidence="6">LPXTG-motif cell wall anchor domain-containing protein</fullName>
    </recommendedName>
</protein>
<evidence type="ECO:0000313" key="5">
    <source>
        <dbReference type="Proteomes" id="UP001597417"/>
    </source>
</evidence>
<keyword evidence="3" id="KW-0732">Signal</keyword>
<accession>A0ABW5G539</accession>
<feature type="chain" id="PRO_5047069923" description="LPXTG-motif cell wall anchor domain-containing protein" evidence="3">
    <location>
        <begin position="27"/>
        <end position="95"/>
    </location>
</feature>
<dbReference type="Proteomes" id="UP001597417">
    <property type="component" value="Unassembled WGS sequence"/>
</dbReference>
<evidence type="ECO:0000256" key="3">
    <source>
        <dbReference type="SAM" id="SignalP"/>
    </source>
</evidence>
<comment type="caution">
    <text evidence="4">The sequence shown here is derived from an EMBL/GenBank/DDBJ whole genome shotgun (WGS) entry which is preliminary data.</text>
</comment>
<keyword evidence="2" id="KW-0472">Membrane</keyword>
<name>A0ABW5G539_9PSEU</name>